<evidence type="ECO:0000313" key="2">
    <source>
        <dbReference type="EMBL" id="KAK3885074.1"/>
    </source>
</evidence>
<feature type="compositionally biased region" description="Basic and acidic residues" evidence="1">
    <location>
        <begin position="91"/>
        <end position="100"/>
    </location>
</feature>
<protein>
    <submittedName>
        <fullName evidence="2">Uncharacterized protein</fullName>
    </submittedName>
</protein>
<comment type="caution">
    <text evidence="2">The sequence shown here is derived from an EMBL/GenBank/DDBJ whole genome shotgun (WGS) entry which is preliminary data.</text>
</comment>
<organism evidence="2 3">
    <name type="scientific">Petrolisthes cinctipes</name>
    <name type="common">Flat porcelain crab</name>
    <dbReference type="NCBI Taxonomy" id="88211"/>
    <lineage>
        <taxon>Eukaryota</taxon>
        <taxon>Metazoa</taxon>
        <taxon>Ecdysozoa</taxon>
        <taxon>Arthropoda</taxon>
        <taxon>Crustacea</taxon>
        <taxon>Multicrustacea</taxon>
        <taxon>Malacostraca</taxon>
        <taxon>Eumalacostraca</taxon>
        <taxon>Eucarida</taxon>
        <taxon>Decapoda</taxon>
        <taxon>Pleocyemata</taxon>
        <taxon>Anomura</taxon>
        <taxon>Galatheoidea</taxon>
        <taxon>Porcellanidae</taxon>
        <taxon>Petrolisthes</taxon>
    </lineage>
</organism>
<keyword evidence="3" id="KW-1185">Reference proteome</keyword>
<accession>A0AAE1G2C7</accession>
<dbReference type="EMBL" id="JAWQEG010000831">
    <property type="protein sequence ID" value="KAK3885074.1"/>
    <property type="molecule type" value="Genomic_DNA"/>
</dbReference>
<dbReference type="Proteomes" id="UP001286313">
    <property type="component" value="Unassembled WGS sequence"/>
</dbReference>
<gene>
    <name evidence="2" type="ORF">Pcinc_010728</name>
</gene>
<feature type="region of interest" description="Disordered" evidence="1">
    <location>
        <begin position="88"/>
        <end position="109"/>
    </location>
</feature>
<dbReference type="AlphaFoldDB" id="A0AAE1G2C7"/>
<evidence type="ECO:0000256" key="1">
    <source>
        <dbReference type="SAM" id="MobiDB-lite"/>
    </source>
</evidence>
<sequence>MDTSNTAPLYNPGLPFLNFKACLPTCQAMEMPPVLILLSSPGEESVTTGLGCRHDLERGRSMGCLLSQNRVLCLSGQSLFICPYCPHSQQVHRDPSRDCLRGSPRVSLN</sequence>
<name>A0AAE1G2C7_PETCI</name>
<proteinExistence type="predicted"/>
<reference evidence="2" key="1">
    <citation type="submission" date="2023-10" db="EMBL/GenBank/DDBJ databases">
        <title>Genome assemblies of two species of porcelain crab, Petrolisthes cinctipes and Petrolisthes manimaculis (Anomura: Porcellanidae).</title>
        <authorList>
            <person name="Angst P."/>
        </authorList>
    </citation>
    <scope>NUCLEOTIDE SEQUENCE</scope>
    <source>
        <strain evidence="2">PB745_01</strain>
        <tissue evidence="2">Gill</tissue>
    </source>
</reference>
<evidence type="ECO:0000313" key="3">
    <source>
        <dbReference type="Proteomes" id="UP001286313"/>
    </source>
</evidence>